<keyword evidence="1" id="KW-0472">Membrane</keyword>
<dbReference type="AlphaFoldDB" id="A0A1C0ACX9"/>
<dbReference type="GO" id="GO:0005886">
    <property type="term" value="C:plasma membrane"/>
    <property type="evidence" value="ECO:0007669"/>
    <property type="project" value="TreeGrafter"/>
</dbReference>
<proteinExistence type="predicted"/>
<dbReference type="InterPro" id="IPR050250">
    <property type="entry name" value="Macrolide_Exporter_MacB"/>
</dbReference>
<organism evidence="2 3">
    <name type="scientific">Orenia metallireducens</name>
    <dbReference type="NCBI Taxonomy" id="1413210"/>
    <lineage>
        <taxon>Bacteria</taxon>
        <taxon>Bacillati</taxon>
        <taxon>Bacillota</taxon>
        <taxon>Clostridia</taxon>
        <taxon>Halanaerobiales</taxon>
        <taxon>Halobacteroidaceae</taxon>
        <taxon>Orenia</taxon>
    </lineage>
</organism>
<feature type="transmembrane region" description="Helical" evidence="1">
    <location>
        <begin position="288"/>
        <end position="317"/>
    </location>
</feature>
<reference evidence="3" key="1">
    <citation type="submission" date="2016-07" db="EMBL/GenBank/DDBJ databases">
        <authorList>
            <person name="Florea S."/>
            <person name="Webb J.S."/>
            <person name="Jaromczyk J."/>
            <person name="Schardl C.L."/>
        </authorList>
    </citation>
    <scope>NUCLEOTIDE SEQUENCE [LARGE SCALE GENOMIC DNA]</scope>
    <source>
        <strain evidence="3">Z6</strain>
    </source>
</reference>
<dbReference type="PANTHER" id="PTHR30572">
    <property type="entry name" value="MEMBRANE COMPONENT OF TRANSPORTER-RELATED"/>
    <property type="match status" value="1"/>
</dbReference>
<dbReference type="EMBL" id="LWDV01000005">
    <property type="protein sequence ID" value="OCL28484.1"/>
    <property type="molecule type" value="Genomic_DNA"/>
</dbReference>
<name>A0A1C0ACX9_9FIRM</name>
<evidence type="ECO:0000313" key="2">
    <source>
        <dbReference type="EMBL" id="OCL28484.1"/>
    </source>
</evidence>
<feature type="transmembrane region" description="Helical" evidence="1">
    <location>
        <begin position="15"/>
        <end position="37"/>
    </location>
</feature>
<evidence type="ECO:0008006" key="4">
    <source>
        <dbReference type="Google" id="ProtNLM"/>
    </source>
</evidence>
<protein>
    <recommendedName>
        <fullName evidence="4">ABC3 transporter permease protein domain-containing protein</fullName>
    </recommendedName>
</protein>
<feature type="transmembrane region" description="Helical" evidence="1">
    <location>
        <begin position="337"/>
        <end position="356"/>
    </location>
</feature>
<dbReference type="Proteomes" id="UP000093514">
    <property type="component" value="Unassembled WGS sequence"/>
</dbReference>
<dbReference type="GO" id="GO:0022857">
    <property type="term" value="F:transmembrane transporter activity"/>
    <property type="evidence" value="ECO:0007669"/>
    <property type="project" value="TreeGrafter"/>
</dbReference>
<dbReference type="PANTHER" id="PTHR30572:SF9">
    <property type="entry name" value="ABC TRANSPORTER PERMEASE PROTEIN"/>
    <property type="match status" value="1"/>
</dbReference>
<evidence type="ECO:0000313" key="3">
    <source>
        <dbReference type="Proteomes" id="UP000093514"/>
    </source>
</evidence>
<keyword evidence="1" id="KW-0812">Transmembrane</keyword>
<keyword evidence="1" id="KW-1133">Transmembrane helix</keyword>
<keyword evidence="3" id="KW-1185">Reference proteome</keyword>
<feature type="transmembrane region" description="Helical" evidence="1">
    <location>
        <begin position="244"/>
        <end position="268"/>
    </location>
</feature>
<comment type="caution">
    <text evidence="2">The sequence shown here is derived from an EMBL/GenBank/DDBJ whole genome shotgun (WGS) entry which is preliminary data.</text>
</comment>
<reference evidence="2 3" key="2">
    <citation type="submission" date="2016-08" db="EMBL/GenBank/DDBJ databases">
        <title>Orenia metallireducens sp. nov. strain Z6, a Novel Metal-reducing Firmicute from the Deep Subsurface.</title>
        <authorList>
            <person name="Maxim B.I."/>
            <person name="Kenneth K."/>
            <person name="Flynn T.M."/>
            <person name="Oloughlin E.J."/>
            <person name="Locke R.A."/>
            <person name="Weber J.R."/>
            <person name="Egan S.M."/>
            <person name="Mackie R.I."/>
            <person name="Cann I.K."/>
        </authorList>
    </citation>
    <scope>NUCLEOTIDE SEQUENCE [LARGE SCALE GENOMIC DNA]</scope>
    <source>
        <strain evidence="2 3">Z6</strain>
    </source>
</reference>
<sequence length="371" mass="42861">MKLPSFLLAIRRNKISSYFIVSLICIVISLIVLVSSLTRYISESELRAWGNLLDNFSIIQPKANILSSSILDKLENYSIIERYIPFNDTIIKMPGILNSEYRPVFALKIEDIEDFISFFHAELLEGEFPKKGSREIALSKDIVEARNLKIGDYIGKAIDEDEFLWGRFKISGIIDGKISVGLISFEYWQRRSPQPFSYIAFPVKGKLKEMNRYIINKSNFNIKLETKTSFIKRYREKYRNLNKLILIIIVILTVSLILIIILFVFLFLKNRAKEFALFYSKGIKLSRIILYTIKEISMLMIIGWLLGVCFSQIILYLIKIVVFKKGVFLASIGSREFLLTLPIIFSLIIISILVIVKNLNINNILKEIIGE</sequence>
<evidence type="ECO:0000256" key="1">
    <source>
        <dbReference type="SAM" id="Phobius"/>
    </source>
</evidence>
<gene>
    <name evidence="2" type="ORF">U472_00945</name>
</gene>
<accession>A0A1C0ACX9</accession>